<dbReference type="EMBL" id="BMXP01000003">
    <property type="protein sequence ID" value="GGW84308.1"/>
    <property type="molecule type" value="Genomic_DNA"/>
</dbReference>
<evidence type="ECO:0000313" key="2">
    <source>
        <dbReference type="Proteomes" id="UP000631300"/>
    </source>
</evidence>
<gene>
    <name evidence="1" type="ORF">GCM10007391_17530</name>
</gene>
<dbReference type="AlphaFoldDB" id="A0A918JK46"/>
<accession>A0A918JK46</accession>
<evidence type="ECO:0000313" key="1">
    <source>
        <dbReference type="EMBL" id="GGW84308.1"/>
    </source>
</evidence>
<reference evidence="1" key="1">
    <citation type="journal article" date="2014" name="Int. J. Syst. Evol. Microbiol.">
        <title>Complete genome sequence of Corynebacterium casei LMG S-19264T (=DSM 44701T), isolated from a smear-ripened cheese.</title>
        <authorList>
            <consortium name="US DOE Joint Genome Institute (JGI-PGF)"/>
            <person name="Walter F."/>
            <person name="Albersmeier A."/>
            <person name="Kalinowski J."/>
            <person name="Ruckert C."/>
        </authorList>
    </citation>
    <scope>NUCLEOTIDE SEQUENCE</scope>
    <source>
        <strain evidence="1">KCTC 22164</strain>
    </source>
</reference>
<dbReference type="RefSeq" id="WP_189405463.1">
    <property type="nucleotide sequence ID" value="NZ_BMXP01000003.1"/>
</dbReference>
<organism evidence="1 2">
    <name type="scientific">Alteromonas halophila</name>
    <dbReference type="NCBI Taxonomy" id="516698"/>
    <lineage>
        <taxon>Bacteria</taxon>
        <taxon>Pseudomonadati</taxon>
        <taxon>Pseudomonadota</taxon>
        <taxon>Gammaproteobacteria</taxon>
        <taxon>Alteromonadales</taxon>
        <taxon>Alteromonadaceae</taxon>
        <taxon>Alteromonas/Salinimonas group</taxon>
        <taxon>Alteromonas</taxon>
    </lineage>
</organism>
<name>A0A918JK46_9ALTE</name>
<proteinExistence type="predicted"/>
<evidence type="ECO:0008006" key="3">
    <source>
        <dbReference type="Google" id="ProtNLM"/>
    </source>
</evidence>
<dbReference type="Pfam" id="PF16267">
    <property type="entry name" value="DUF4920"/>
    <property type="match status" value="1"/>
</dbReference>
<dbReference type="Proteomes" id="UP000631300">
    <property type="component" value="Unassembled WGS sequence"/>
</dbReference>
<reference evidence="1" key="2">
    <citation type="submission" date="2020-09" db="EMBL/GenBank/DDBJ databases">
        <authorList>
            <person name="Sun Q."/>
            <person name="Kim S."/>
        </authorList>
    </citation>
    <scope>NUCLEOTIDE SEQUENCE</scope>
    <source>
        <strain evidence="1">KCTC 22164</strain>
    </source>
</reference>
<comment type="caution">
    <text evidence="1">The sequence shown here is derived from an EMBL/GenBank/DDBJ whole genome shotgun (WGS) entry which is preliminary data.</text>
</comment>
<keyword evidence="2" id="KW-1185">Reference proteome</keyword>
<protein>
    <recommendedName>
        <fullName evidence="3">DUF4920 domain-containing protein</fullName>
    </recommendedName>
</protein>
<sequence>MPYRYLLLTLLAVTSMVWADTLRLSEPVASTPTSETFGALPDTSLPEVSMATLFEESERYTHTPFRLTTRVAKVCQKKGCFFIAQSGESMMRVSFRDYGFFIPTDSSAKTVTLAGQLTKRTMTPEQAAHYRQDLGEPDSNLQAGVVYEIVADSVTIMNE</sequence>
<dbReference type="InterPro" id="IPR032577">
    <property type="entry name" value="DUF4920"/>
</dbReference>